<proteinExistence type="predicted"/>
<gene>
    <name evidence="2" type="ORF">SR900_05415</name>
</gene>
<dbReference type="Gene3D" id="2.30.40.10">
    <property type="entry name" value="Urease, subunit C, domain 1"/>
    <property type="match status" value="1"/>
</dbReference>
<protein>
    <submittedName>
        <fullName evidence="2">Amidohydrolase family protein</fullName>
    </submittedName>
</protein>
<evidence type="ECO:0000313" key="2">
    <source>
        <dbReference type="EMBL" id="WQG86325.1"/>
    </source>
</evidence>
<dbReference type="SUPFAM" id="SSF51556">
    <property type="entry name" value="Metallo-dependent hydrolases"/>
    <property type="match status" value="1"/>
</dbReference>
<dbReference type="EMBL" id="CP140158">
    <property type="protein sequence ID" value="WQG86325.1"/>
    <property type="molecule type" value="Genomic_DNA"/>
</dbReference>
<dbReference type="Gene3D" id="3.20.20.140">
    <property type="entry name" value="Metal-dependent hydrolases"/>
    <property type="match status" value="1"/>
</dbReference>
<dbReference type="PANTHER" id="PTHR43135:SF3">
    <property type="entry name" value="ALPHA-D-RIBOSE 1-METHYLPHOSPHONATE 5-TRIPHOSPHATE DIPHOSPHATASE"/>
    <property type="match status" value="1"/>
</dbReference>
<dbReference type="PANTHER" id="PTHR43135">
    <property type="entry name" value="ALPHA-D-RIBOSE 1-METHYLPHOSPHONATE 5-TRIPHOSPHATE DIPHOSPHATASE"/>
    <property type="match status" value="1"/>
</dbReference>
<name>A0ABZ0X723_9GAMM</name>
<sequence>MNNLRFIAGLCVGLVVLSGCVIKQHAAQGKNNEENKTFALTNVNIIPMTVDNEIIENTTVVIVDNRISAIGEKIPNDAKIIDGEGKWLIPGLIDMHVHNLVDGSPGNNYPTKGASIFFDNQDIMLLYVANGVTTTFELSGRVEHFGQRNEIVKGDVTGPRIALAALIDGSNASKVATTPSEGRQAVRIAKGDGYQFIKVYSRLNIETYKAIVDEANKQGMKVVGHIPNAFEGKSEDAFVPHFGLVAHAEEFSKQANEFTEEEAYKLARLAKENGTWVTPNLSNLVRIAAQGRSLDAVRDLPSFKYVHPLMQDKWITANQYNQGTTPKRIAYYDELVDFHVKLVKAFKELGVPMVAGTDAGTSGIVWGYSLHDELTLLVDAGLTTEETLAAATRLAATWLGIDDKVGTVEVGKLADLVLIDENPLLDINNTRKISGVFFNGRWVDKSQIDIMLENLAKKNSDNLGKDEFLWSKIRER</sequence>
<dbReference type="InterPro" id="IPR032466">
    <property type="entry name" value="Metal_Hydrolase"/>
</dbReference>
<dbReference type="RefSeq" id="WP_026309258.1">
    <property type="nucleotide sequence ID" value="NZ_CP140158.1"/>
</dbReference>
<evidence type="ECO:0000259" key="1">
    <source>
        <dbReference type="Pfam" id="PF01979"/>
    </source>
</evidence>
<dbReference type="InterPro" id="IPR011059">
    <property type="entry name" value="Metal-dep_hydrolase_composite"/>
</dbReference>
<keyword evidence="3" id="KW-1185">Reference proteome</keyword>
<feature type="domain" description="Amidohydrolase-related" evidence="1">
    <location>
        <begin position="88"/>
        <end position="443"/>
    </location>
</feature>
<dbReference type="InterPro" id="IPR051781">
    <property type="entry name" value="Metallo-dep_Hydrolase"/>
</dbReference>
<accession>A0ABZ0X723</accession>
<dbReference type="Proteomes" id="UP001324185">
    <property type="component" value="Chromosome"/>
</dbReference>
<organism evidence="2 3">
    <name type="scientific">Kangiella aquimarina</name>
    <dbReference type="NCBI Taxonomy" id="261965"/>
    <lineage>
        <taxon>Bacteria</taxon>
        <taxon>Pseudomonadati</taxon>
        <taxon>Pseudomonadota</taxon>
        <taxon>Gammaproteobacteria</taxon>
        <taxon>Kangiellales</taxon>
        <taxon>Kangiellaceae</taxon>
        <taxon>Kangiella</taxon>
    </lineage>
</organism>
<dbReference type="InterPro" id="IPR006680">
    <property type="entry name" value="Amidohydro-rel"/>
</dbReference>
<evidence type="ECO:0000313" key="3">
    <source>
        <dbReference type="Proteomes" id="UP001324185"/>
    </source>
</evidence>
<dbReference type="SUPFAM" id="SSF51338">
    <property type="entry name" value="Composite domain of metallo-dependent hydrolases"/>
    <property type="match status" value="1"/>
</dbReference>
<dbReference type="PROSITE" id="PS51257">
    <property type="entry name" value="PROKAR_LIPOPROTEIN"/>
    <property type="match status" value="1"/>
</dbReference>
<dbReference type="Pfam" id="PF01979">
    <property type="entry name" value="Amidohydro_1"/>
    <property type="match status" value="1"/>
</dbReference>
<reference evidence="2 3" key="1">
    <citation type="submission" date="2023-11" db="EMBL/GenBank/DDBJ databases">
        <title>MicrobeMod: A computational toolkit for identifying prokaryotic methylation and restriction-modification with nanopore sequencing.</title>
        <authorList>
            <person name="Crits-Christoph A."/>
            <person name="Kang S.C."/>
            <person name="Lee H."/>
            <person name="Ostrov N."/>
        </authorList>
    </citation>
    <scope>NUCLEOTIDE SEQUENCE [LARGE SCALE GENOMIC DNA]</scope>
    <source>
        <strain evidence="2 3">DSMZ 16071</strain>
    </source>
</reference>